<dbReference type="Proteomes" id="UP000243105">
    <property type="component" value="Unassembled WGS sequence"/>
</dbReference>
<name>A0A916LI16_KRYT1</name>
<evidence type="ECO:0000313" key="2">
    <source>
        <dbReference type="EMBL" id="CUS96148.1"/>
    </source>
</evidence>
<dbReference type="InterPro" id="IPR033913">
    <property type="entry name" value="MTH1175_dom"/>
</dbReference>
<dbReference type="PANTHER" id="PTHR33937:SF2">
    <property type="entry name" value="DINITROGENASE IRON-MOLYBDENUM COFACTOR BIOSYNTHESIS DOMAIN-CONTAINING PROTEIN"/>
    <property type="match status" value="1"/>
</dbReference>
<gene>
    <name evidence="2" type="ORF">JGI25_00059</name>
</gene>
<dbReference type="CDD" id="cd00851">
    <property type="entry name" value="MTH1175"/>
    <property type="match status" value="1"/>
</dbReference>
<organism evidence="2 3">
    <name type="scientific">Kryptobacter tengchongensis</name>
    <dbReference type="NCBI Taxonomy" id="1643429"/>
    <lineage>
        <taxon>Bacteria</taxon>
        <taxon>Pseudomonadati</taxon>
        <taxon>Candidatus Kryptoniota</taxon>
        <taxon>Candidatus Kryptobacter</taxon>
    </lineage>
</organism>
<dbReference type="InterPro" id="IPR036105">
    <property type="entry name" value="DiNase_FeMo-co_biosyn_sf"/>
</dbReference>
<dbReference type="Pfam" id="PF02579">
    <property type="entry name" value="Nitro_FeMo-Co"/>
    <property type="match status" value="1"/>
</dbReference>
<dbReference type="EMBL" id="CZVV01000002">
    <property type="protein sequence ID" value="CUS96148.1"/>
    <property type="molecule type" value="Genomic_DNA"/>
</dbReference>
<dbReference type="AlphaFoldDB" id="A0A916LI16"/>
<accession>A0A916LI16</accession>
<dbReference type="Gene3D" id="3.30.420.130">
    <property type="entry name" value="Dinitrogenase iron-molybdenum cofactor biosynthesis domain"/>
    <property type="match status" value="1"/>
</dbReference>
<dbReference type="InterPro" id="IPR051840">
    <property type="entry name" value="NifX/NifY_domain"/>
</dbReference>
<dbReference type="InterPro" id="IPR003731">
    <property type="entry name" value="Di-Nase_FeMo-co_biosynth"/>
</dbReference>
<evidence type="ECO:0000313" key="3">
    <source>
        <dbReference type="Proteomes" id="UP000243105"/>
    </source>
</evidence>
<dbReference type="SUPFAM" id="SSF53146">
    <property type="entry name" value="Nitrogenase accessory factor-like"/>
    <property type="match status" value="1"/>
</dbReference>
<dbReference type="RefSeq" id="WP_072263448.1">
    <property type="nucleotide sequence ID" value="NZ_CZVV01000002.1"/>
</dbReference>
<dbReference type="PANTHER" id="PTHR33937">
    <property type="entry name" value="IRON-MOLYBDENUM PROTEIN-RELATED-RELATED"/>
    <property type="match status" value="1"/>
</dbReference>
<comment type="caution">
    <text evidence="2">The sequence shown here is derived from an EMBL/GenBank/DDBJ whole genome shotgun (WGS) entry which is preliminary data.</text>
</comment>
<protein>
    <submittedName>
        <fullName evidence="2">Predicted Fe-Mo cluster-binding protein, NifX family</fullName>
    </submittedName>
</protein>
<proteinExistence type="predicted"/>
<reference evidence="2 3" key="1">
    <citation type="submission" date="2015-11" db="EMBL/GenBank/DDBJ databases">
        <authorList>
            <person name="Varghese N."/>
        </authorList>
    </citation>
    <scope>NUCLEOTIDE SEQUENCE [LARGE SCALE GENOMIC DNA]</scope>
    <source>
        <strain evidence="2 3">JGI-25</strain>
    </source>
</reference>
<feature type="domain" description="Dinitrogenase iron-molybdenum cofactor biosynthesis" evidence="1">
    <location>
        <begin position="9"/>
        <end position="101"/>
    </location>
</feature>
<evidence type="ECO:0000259" key="1">
    <source>
        <dbReference type="Pfam" id="PF02579"/>
    </source>
</evidence>
<sequence length="123" mass="12974">MRLAIATEDGNVAQHFGGCPGFTIVDIDEEGKVLNKTFIENPGHKAHQPGAVPMFLRNQNVDCVIAGGMGPNAVMNLQASGIKVIVGVTGSIDETVEKFLKGSLKGGESLRSHGGHGHEGYRH</sequence>